<dbReference type="AlphaFoldDB" id="A0AAN4ZHY5"/>
<evidence type="ECO:0000313" key="1">
    <source>
        <dbReference type="EMBL" id="GMR38035.1"/>
    </source>
</evidence>
<feature type="non-terminal residue" evidence="1">
    <location>
        <position position="1"/>
    </location>
</feature>
<reference evidence="2" key="1">
    <citation type="submission" date="2022-10" db="EMBL/GenBank/DDBJ databases">
        <title>Genome assembly of Pristionchus species.</title>
        <authorList>
            <person name="Yoshida K."/>
            <person name="Sommer R.J."/>
        </authorList>
    </citation>
    <scope>NUCLEOTIDE SEQUENCE [LARGE SCALE GENOMIC DNA]</scope>
    <source>
        <strain evidence="2">RS5460</strain>
    </source>
</reference>
<evidence type="ECO:0000313" key="2">
    <source>
        <dbReference type="Proteomes" id="UP001328107"/>
    </source>
</evidence>
<name>A0AAN4ZHY5_9BILA</name>
<dbReference type="EMBL" id="BTRK01000002">
    <property type="protein sequence ID" value="GMR38035.1"/>
    <property type="molecule type" value="Genomic_DNA"/>
</dbReference>
<accession>A0AAN4ZHY5</accession>
<feature type="non-terminal residue" evidence="1">
    <location>
        <position position="85"/>
    </location>
</feature>
<dbReference type="Proteomes" id="UP001328107">
    <property type="component" value="Unassembled WGS sequence"/>
</dbReference>
<organism evidence="1 2">
    <name type="scientific">Pristionchus mayeri</name>
    <dbReference type="NCBI Taxonomy" id="1317129"/>
    <lineage>
        <taxon>Eukaryota</taxon>
        <taxon>Metazoa</taxon>
        <taxon>Ecdysozoa</taxon>
        <taxon>Nematoda</taxon>
        <taxon>Chromadorea</taxon>
        <taxon>Rhabditida</taxon>
        <taxon>Rhabditina</taxon>
        <taxon>Diplogasteromorpha</taxon>
        <taxon>Diplogasteroidea</taxon>
        <taxon>Neodiplogasteridae</taxon>
        <taxon>Pristionchus</taxon>
    </lineage>
</organism>
<gene>
    <name evidence="1" type="ORF">PMAYCL1PPCAC_08230</name>
</gene>
<keyword evidence="2" id="KW-1185">Reference proteome</keyword>
<protein>
    <submittedName>
        <fullName evidence="1">Uncharacterized protein</fullName>
    </submittedName>
</protein>
<sequence length="85" mass="9710">NTACGVIPPCTVISTILSFYFDVTPDRLSCRRLFVCPGDWFDVNKVKRADEAQLQQSRELYNILAGKMIPHHNRESKNEVDKTVL</sequence>
<comment type="caution">
    <text evidence="1">The sequence shown here is derived from an EMBL/GenBank/DDBJ whole genome shotgun (WGS) entry which is preliminary data.</text>
</comment>
<proteinExistence type="predicted"/>